<dbReference type="PANTHER" id="PTHR30328:SF54">
    <property type="entry name" value="HTH-TYPE TRANSCRIPTIONAL REPRESSOR SCO4008"/>
    <property type="match status" value="1"/>
</dbReference>
<evidence type="ECO:0000259" key="3">
    <source>
        <dbReference type="PROSITE" id="PS50977"/>
    </source>
</evidence>
<feature type="DNA-binding region" description="H-T-H motif" evidence="2">
    <location>
        <begin position="26"/>
        <end position="45"/>
    </location>
</feature>
<dbReference type="InterPro" id="IPR050109">
    <property type="entry name" value="HTH-type_TetR-like_transc_reg"/>
</dbReference>
<dbReference type="Proteomes" id="UP000886722">
    <property type="component" value="Unassembled WGS sequence"/>
</dbReference>
<reference evidence="4" key="2">
    <citation type="journal article" date="2021" name="PeerJ">
        <title>Extensive microbial diversity within the chicken gut microbiome revealed by metagenomics and culture.</title>
        <authorList>
            <person name="Gilroy R."/>
            <person name="Ravi A."/>
            <person name="Getino M."/>
            <person name="Pursley I."/>
            <person name="Horton D.L."/>
            <person name="Alikhan N.F."/>
            <person name="Baker D."/>
            <person name="Gharbi K."/>
            <person name="Hall N."/>
            <person name="Watson M."/>
            <person name="Adriaenssens E.M."/>
            <person name="Foster-Nyarko E."/>
            <person name="Jarju S."/>
            <person name="Secka A."/>
            <person name="Antonio M."/>
            <person name="Oren A."/>
            <person name="Chaudhuri R.R."/>
            <person name="La Ragione R."/>
            <person name="Hildebrand F."/>
            <person name="Pallen M.J."/>
        </authorList>
    </citation>
    <scope>NUCLEOTIDE SEQUENCE</scope>
    <source>
        <strain evidence="4">21143</strain>
    </source>
</reference>
<dbReference type="SUPFAM" id="SSF48498">
    <property type="entry name" value="Tetracyclin repressor-like, C-terminal domain"/>
    <property type="match status" value="1"/>
</dbReference>
<dbReference type="PROSITE" id="PS50977">
    <property type="entry name" value="HTH_TETR_2"/>
    <property type="match status" value="1"/>
</dbReference>
<evidence type="ECO:0000256" key="1">
    <source>
        <dbReference type="ARBA" id="ARBA00023125"/>
    </source>
</evidence>
<evidence type="ECO:0000313" key="4">
    <source>
        <dbReference type="EMBL" id="HIT39740.1"/>
    </source>
</evidence>
<dbReference type="InterPro" id="IPR009057">
    <property type="entry name" value="Homeodomain-like_sf"/>
</dbReference>
<dbReference type="InterPro" id="IPR001647">
    <property type="entry name" value="HTH_TetR"/>
</dbReference>
<dbReference type="SUPFAM" id="SSF46689">
    <property type="entry name" value="Homeodomain-like"/>
    <property type="match status" value="1"/>
</dbReference>
<keyword evidence="1 2" id="KW-0238">DNA-binding</keyword>
<dbReference type="Gene3D" id="1.10.10.60">
    <property type="entry name" value="Homeodomain-like"/>
    <property type="match status" value="1"/>
</dbReference>
<dbReference type="EMBL" id="DVKT01000051">
    <property type="protein sequence ID" value="HIT39740.1"/>
    <property type="molecule type" value="Genomic_DNA"/>
</dbReference>
<proteinExistence type="predicted"/>
<dbReference type="PRINTS" id="PR00455">
    <property type="entry name" value="HTHTETR"/>
</dbReference>
<name>A0A9D1GEN8_9BACT</name>
<accession>A0A9D1GEN8</accession>
<dbReference type="Gene3D" id="1.10.357.10">
    <property type="entry name" value="Tetracycline Repressor, domain 2"/>
    <property type="match status" value="1"/>
</dbReference>
<dbReference type="Pfam" id="PF00440">
    <property type="entry name" value="TetR_N"/>
    <property type="match status" value="1"/>
</dbReference>
<sequence>MTNDLKQRIIETSFALFLRHGIKSITMDYIASQVGISKRTLYELFKDKDQLLLECLTWNRREIEKMSLEVAQKVDNALEFLLEVFMIQWKRMRNVNRNYFTDLKRYHPQVSRMFDDERSYQAESMKRILEQGQAEGVILQDCRCDIVGQLLSTKFDILFSLDEICTVEFTFMETFEMIFKTFIRGIATEKGLKIIERYFANTDFN</sequence>
<dbReference type="PANTHER" id="PTHR30328">
    <property type="entry name" value="TRANSCRIPTIONAL REPRESSOR"/>
    <property type="match status" value="1"/>
</dbReference>
<comment type="caution">
    <text evidence="4">The sequence shown here is derived from an EMBL/GenBank/DDBJ whole genome shotgun (WGS) entry which is preliminary data.</text>
</comment>
<protein>
    <submittedName>
        <fullName evidence="4">TetR/AcrR family transcriptional regulator</fullName>
    </submittedName>
</protein>
<evidence type="ECO:0000313" key="5">
    <source>
        <dbReference type="Proteomes" id="UP000886722"/>
    </source>
</evidence>
<organism evidence="4 5">
    <name type="scientific">Candidatus Caccoplasma intestinavium</name>
    <dbReference type="NCBI Taxonomy" id="2840716"/>
    <lineage>
        <taxon>Bacteria</taxon>
        <taxon>Pseudomonadati</taxon>
        <taxon>Bacteroidota</taxon>
        <taxon>Bacteroidia</taxon>
        <taxon>Bacteroidales</taxon>
        <taxon>Bacteroidaceae</taxon>
        <taxon>Bacteroidaceae incertae sedis</taxon>
        <taxon>Candidatus Caccoplasma</taxon>
    </lineage>
</organism>
<gene>
    <name evidence="4" type="ORF">IAD06_06855</name>
</gene>
<dbReference type="GO" id="GO:0003677">
    <property type="term" value="F:DNA binding"/>
    <property type="evidence" value="ECO:0007669"/>
    <property type="project" value="UniProtKB-UniRule"/>
</dbReference>
<reference evidence="4" key="1">
    <citation type="submission" date="2020-10" db="EMBL/GenBank/DDBJ databases">
        <authorList>
            <person name="Gilroy R."/>
        </authorList>
    </citation>
    <scope>NUCLEOTIDE SEQUENCE</scope>
    <source>
        <strain evidence="4">21143</strain>
    </source>
</reference>
<dbReference type="InterPro" id="IPR036271">
    <property type="entry name" value="Tet_transcr_reg_TetR-rel_C_sf"/>
</dbReference>
<feature type="domain" description="HTH tetR-type" evidence="3">
    <location>
        <begin position="3"/>
        <end position="63"/>
    </location>
</feature>
<evidence type="ECO:0000256" key="2">
    <source>
        <dbReference type="PROSITE-ProRule" id="PRU00335"/>
    </source>
</evidence>
<dbReference type="AlphaFoldDB" id="A0A9D1GEN8"/>